<sequence length="129" mass="14246">MHLLHVFAAAAPNDEPSLRPGLDPDQVTPGAWGFFATFFLAAAIILLIWDMARRIRRVRYRQQVEEAAVLEAAEREAADQNDDGEGRPRGSDADTGREFRLQDGLDERITGGKRADESRGDKSGPDRVG</sequence>
<keyword evidence="2" id="KW-0812">Transmembrane</keyword>
<evidence type="ECO:0000256" key="1">
    <source>
        <dbReference type="SAM" id="MobiDB-lite"/>
    </source>
</evidence>
<dbReference type="Proteomes" id="UP000181917">
    <property type="component" value="Unassembled WGS sequence"/>
</dbReference>
<dbReference type="EMBL" id="FNKH01000002">
    <property type="protein sequence ID" value="SDQ33363.1"/>
    <property type="molecule type" value="Genomic_DNA"/>
</dbReference>
<protein>
    <submittedName>
        <fullName evidence="3">Uncharacterized protein</fullName>
    </submittedName>
</protein>
<evidence type="ECO:0000256" key="2">
    <source>
        <dbReference type="SAM" id="Phobius"/>
    </source>
</evidence>
<dbReference type="RefSeq" id="WP_074699233.1">
    <property type="nucleotide sequence ID" value="NZ_CP018863.1"/>
</dbReference>
<feature type="transmembrane region" description="Helical" evidence="2">
    <location>
        <begin position="31"/>
        <end position="52"/>
    </location>
</feature>
<dbReference type="KEGG" id="acry:AC20117_13890"/>
<reference evidence="3 4" key="1">
    <citation type="submission" date="2016-10" db="EMBL/GenBank/DDBJ databases">
        <authorList>
            <person name="de Groot N.N."/>
        </authorList>
    </citation>
    <scope>NUCLEOTIDE SEQUENCE [LARGE SCALE GENOMIC DNA]</scope>
    <source>
        <strain evidence="3 4">DSM 20117</strain>
    </source>
</reference>
<feature type="region of interest" description="Disordered" evidence="1">
    <location>
        <begin position="72"/>
        <end position="129"/>
    </location>
</feature>
<keyword evidence="2" id="KW-0472">Membrane</keyword>
<dbReference type="STRING" id="37928.SAMN04489742_0686"/>
<accession>A0A1H1A146</accession>
<organism evidence="3 4">
    <name type="scientific">Crystallibacter crystallopoietes</name>
    <dbReference type="NCBI Taxonomy" id="37928"/>
    <lineage>
        <taxon>Bacteria</taxon>
        <taxon>Bacillati</taxon>
        <taxon>Actinomycetota</taxon>
        <taxon>Actinomycetes</taxon>
        <taxon>Micrococcales</taxon>
        <taxon>Micrococcaceae</taxon>
        <taxon>Crystallibacter</taxon>
    </lineage>
</organism>
<dbReference type="AlphaFoldDB" id="A0A1H1A146"/>
<keyword evidence="4" id="KW-1185">Reference proteome</keyword>
<keyword evidence="2" id="KW-1133">Transmembrane helix</keyword>
<proteinExistence type="predicted"/>
<gene>
    <name evidence="3" type="ORF">SAMN04489742_0686</name>
</gene>
<name>A0A1H1A146_9MICC</name>
<evidence type="ECO:0000313" key="3">
    <source>
        <dbReference type="EMBL" id="SDQ33363.1"/>
    </source>
</evidence>
<evidence type="ECO:0000313" key="4">
    <source>
        <dbReference type="Proteomes" id="UP000181917"/>
    </source>
</evidence>